<dbReference type="Proteomes" id="UP000295794">
    <property type="component" value="Unassembled WGS sequence"/>
</dbReference>
<dbReference type="AlphaFoldDB" id="A0A377SZ51"/>
<evidence type="ECO:0000313" key="1">
    <source>
        <dbReference type="EMBL" id="STR45616.1"/>
    </source>
</evidence>
<dbReference type="EMBL" id="SMBT01000004">
    <property type="protein sequence ID" value="TCU88116.1"/>
    <property type="molecule type" value="Genomic_DNA"/>
</dbReference>
<organism evidence="1 3">
    <name type="scientific">Iodobacter fluviatilis</name>
    <dbReference type="NCBI Taxonomy" id="537"/>
    <lineage>
        <taxon>Bacteria</taxon>
        <taxon>Pseudomonadati</taxon>
        <taxon>Pseudomonadota</taxon>
        <taxon>Betaproteobacteria</taxon>
        <taxon>Neisseriales</taxon>
        <taxon>Chitinibacteraceae</taxon>
        <taxon>Iodobacter</taxon>
    </lineage>
</organism>
<dbReference type="EMBL" id="UGHR01000004">
    <property type="protein sequence ID" value="STR45616.1"/>
    <property type="molecule type" value="Genomic_DNA"/>
</dbReference>
<reference evidence="1 3" key="1">
    <citation type="submission" date="2018-06" db="EMBL/GenBank/DDBJ databases">
        <authorList>
            <consortium name="Pathogen Informatics"/>
            <person name="Doyle S."/>
        </authorList>
    </citation>
    <scope>NUCLEOTIDE SEQUENCE [LARGE SCALE GENOMIC DNA]</scope>
    <source>
        <strain evidence="1 3">NCTC11159</strain>
    </source>
</reference>
<evidence type="ECO:0000313" key="2">
    <source>
        <dbReference type="EMBL" id="TCU88116.1"/>
    </source>
</evidence>
<keyword evidence="4" id="KW-1185">Reference proteome</keyword>
<evidence type="ECO:0000313" key="3">
    <source>
        <dbReference type="Proteomes" id="UP000255108"/>
    </source>
</evidence>
<gene>
    <name evidence="2" type="ORF">EV682_104290</name>
    <name evidence="1" type="ORF">NCTC11159_04196</name>
</gene>
<reference evidence="2 4" key="2">
    <citation type="submission" date="2019-03" db="EMBL/GenBank/DDBJ databases">
        <title>Genomic Encyclopedia of Type Strains, Phase IV (KMG-IV): sequencing the most valuable type-strain genomes for metagenomic binning, comparative biology and taxonomic classification.</title>
        <authorList>
            <person name="Goeker M."/>
        </authorList>
    </citation>
    <scope>NUCLEOTIDE SEQUENCE [LARGE SCALE GENOMIC DNA]</scope>
    <source>
        <strain evidence="2 4">DSM 3764</strain>
    </source>
</reference>
<proteinExistence type="predicted"/>
<name>A0A377SZ51_9NEIS</name>
<dbReference type="Proteomes" id="UP000255108">
    <property type="component" value="Unassembled WGS sequence"/>
</dbReference>
<evidence type="ECO:0000313" key="4">
    <source>
        <dbReference type="Proteomes" id="UP000295794"/>
    </source>
</evidence>
<accession>A0A377SZ51</accession>
<sequence>MMSEHIAAILWPALPKLLILSLNDYARISMKIYLKNGVGTRHDELPPGIHFIIRPTGWPTDAQPALSLTATPFVM</sequence>
<protein>
    <submittedName>
        <fullName evidence="1">Uncharacterized protein</fullName>
    </submittedName>
</protein>